<dbReference type="InterPro" id="IPR036291">
    <property type="entry name" value="NAD(P)-bd_dom_sf"/>
</dbReference>
<dbReference type="InterPro" id="IPR002347">
    <property type="entry name" value="SDR_fam"/>
</dbReference>
<dbReference type="Pfam" id="PF13561">
    <property type="entry name" value="adh_short_C2"/>
    <property type="match status" value="1"/>
</dbReference>
<dbReference type="InterPro" id="IPR020904">
    <property type="entry name" value="Sc_DH/Rdtase_CS"/>
</dbReference>
<dbReference type="GO" id="GO:0008206">
    <property type="term" value="P:bile acid metabolic process"/>
    <property type="evidence" value="ECO:0007669"/>
    <property type="project" value="UniProtKB-ARBA"/>
</dbReference>
<dbReference type="SUPFAM" id="SSF51735">
    <property type="entry name" value="NAD(P)-binding Rossmann-fold domains"/>
    <property type="match status" value="1"/>
</dbReference>
<sequence>MTNRLKNKVAIVTGGISGIGKAIAEDFLAEGAQVVITGRRESLGVQVASELGKQNQIIYLYQDISNEYDWNTVVEKTLSHFGHWDILVNNAGIGGAGKLIVDTSLDEWQKIIDVNLTGTFLGNKIALQNMDSGSIVNVSSVLGIATPMPGVGAYAASKGGTRALTKSAAVETIKMGKNIRVNSIHPSLVDTDIVPDSYREGIKSSKEPIPLMGKPIDIAKAVTYLSSDEASYGTGAELVIDGGILAGR</sequence>
<dbReference type="FunFam" id="3.40.50.720:FF:000084">
    <property type="entry name" value="Short-chain dehydrogenase reductase"/>
    <property type="match status" value="1"/>
</dbReference>
<dbReference type="RefSeq" id="WP_059393468.1">
    <property type="nucleotide sequence ID" value="NZ_DF968079.1"/>
</dbReference>
<evidence type="ECO:0000256" key="1">
    <source>
        <dbReference type="ARBA" id="ARBA00006484"/>
    </source>
</evidence>
<dbReference type="Gene3D" id="3.40.50.720">
    <property type="entry name" value="NAD(P)-binding Rossmann-like Domain"/>
    <property type="match status" value="1"/>
</dbReference>
<evidence type="ECO:0000313" key="3">
    <source>
        <dbReference type="EMBL" id="GAP03996.1"/>
    </source>
</evidence>
<gene>
    <name evidence="3" type="ORF">FTRO_0021660</name>
</gene>
<reference evidence="3" key="1">
    <citation type="journal article" date="2015" name="BMC Genomics">
        <title>Comparative genomics of Fructobacillus spp. and Leuconostoc spp. reveals niche-specific evolution of Fructobacillus spp.</title>
        <authorList>
            <person name="Endo A."/>
            <person name="Tanizawa Y."/>
            <person name="Tanaka N."/>
            <person name="Maeno S."/>
            <person name="Kumar H."/>
            <person name="Shiwa Y."/>
            <person name="Okada S."/>
            <person name="Yoshikawa H."/>
            <person name="Dicks L."/>
            <person name="Nakagawa J."/>
            <person name="Arita M."/>
        </authorList>
    </citation>
    <scope>NUCLEOTIDE SEQUENCE [LARGE SCALE GENOMIC DNA]</scope>
    <source>
        <strain evidence="3">F214-1</strain>
    </source>
</reference>
<dbReference type="STRING" id="709323.GCA_001047135_00541"/>
<keyword evidence="2" id="KW-0560">Oxidoreductase</keyword>
<dbReference type="Proteomes" id="UP000064514">
    <property type="component" value="Unassembled WGS sequence"/>
</dbReference>
<proteinExistence type="inferred from homology"/>
<dbReference type="EMBL" id="DF968079">
    <property type="protein sequence ID" value="GAP03996.1"/>
    <property type="molecule type" value="Genomic_DNA"/>
</dbReference>
<evidence type="ECO:0000256" key="2">
    <source>
        <dbReference type="ARBA" id="ARBA00023002"/>
    </source>
</evidence>
<accession>A0A3F3H002</accession>
<dbReference type="GO" id="GO:0016616">
    <property type="term" value="F:oxidoreductase activity, acting on the CH-OH group of donors, NAD or NADP as acceptor"/>
    <property type="evidence" value="ECO:0007669"/>
    <property type="project" value="TreeGrafter"/>
</dbReference>
<dbReference type="PANTHER" id="PTHR42760">
    <property type="entry name" value="SHORT-CHAIN DEHYDROGENASES/REDUCTASES FAMILY MEMBER"/>
    <property type="match status" value="1"/>
</dbReference>
<dbReference type="PANTHER" id="PTHR42760:SF133">
    <property type="entry name" value="3-OXOACYL-[ACYL-CARRIER-PROTEIN] REDUCTASE"/>
    <property type="match status" value="1"/>
</dbReference>
<dbReference type="PRINTS" id="PR00080">
    <property type="entry name" value="SDRFAMILY"/>
</dbReference>
<dbReference type="AlphaFoldDB" id="A0A3F3H002"/>
<dbReference type="NCBIfam" id="NF005559">
    <property type="entry name" value="PRK07231.1"/>
    <property type="match status" value="1"/>
</dbReference>
<dbReference type="PROSITE" id="PS00061">
    <property type="entry name" value="ADH_SHORT"/>
    <property type="match status" value="1"/>
</dbReference>
<comment type="similarity">
    <text evidence="1">Belongs to the short-chain dehydrogenases/reductases (SDR) family.</text>
</comment>
<protein>
    <submittedName>
        <fullName evidence="3">Short-chain alcohol dehydrogenase</fullName>
    </submittedName>
</protein>
<name>A0A3F3H002_9LACO</name>
<organism evidence="3">
    <name type="scientific">Fructobacillus tropaeoli</name>
    <dbReference type="NCBI Taxonomy" id="709323"/>
    <lineage>
        <taxon>Bacteria</taxon>
        <taxon>Bacillati</taxon>
        <taxon>Bacillota</taxon>
        <taxon>Bacilli</taxon>
        <taxon>Lactobacillales</taxon>
        <taxon>Lactobacillaceae</taxon>
        <taxon>Fructobacillus</taxon>
    </lineage>
</organism>
<dbReference type="PRINTS" id="PR00081">
    <property type="entry name" value="GDHRDH"/>
</dbReference>